<dbReference type="SUPFAM" id="SSF51905">
    <property type="entry name" value="FAD/NAD(P)-binding domain"/>
    <property type="match status" value="1"/>
</dbReference>
<keyword evidence="3" id="KW-1185">Reference proteome</keyword>
<dbReference type="RefSeq" id="WP_173093708.1">
    <property type="nucleotide sequence ID" value="NZ_CP053892.1"/>
</dbReference>
<dbReference type="PANTHER" id="PTHR13847:SF285">
    <property type="entry name" value="FAD DEPENDENT OXIDOREDUCTASE DOMAIN-CONTAINING PROTEIN"/>
    <property type="match status" value="1"/>
</dbReference>
<evidence type="ECO:0000259" key="1">
    <source>
        <dbReference type="Pfam" id="PF01266"/>
    </source>
</evidence>
<organism evidence="2 3">
    <name type="scientific">Actinomadura verrucosospora</name>
    <dbReference type="NCBI Taxonomy" id="46165"/>
    <lineage>
        <taxon>Bacteria</taxon>
        <taxon>Bacillati</taxon>
        <taxon>Actinomycetota</taxon>
        <taxon>Actinomycetes</taxon>
        <taxon>Streptosporangiales</taxon>
        <taxon>Thermomonosporaceae</taxon>
        <taxon>Actinomadura</taxon>
    </lineage>
</organism>
<dbReference type="Proteomes" id="UP000501240">
    <property type="component" value="Chromosome"/>
</dbReference>
<dbReference type="EMBL" id="CP053892">
    <property type="protein sequence ID" value="QKG19595.1"/>
    <property type="molecule type" value="Genomic_DNA"/>
</dbReference>
<dbReference type="PANTHER" id="PTHR13847">
    <property type="entry name" value="SARCOSINE DEHYDROGENASE-RELATED"/>
    <property type="match status" value="1"/>
</dbReference>
<dbReference type="GO" id="GO:0005737">
    <property type="term" value="C:cytoplasm"/>
    <property type="evidence" value="ECO:0007669"/>
    <property type="project" value="TreeGrafter"/>
</dbReference>
<name>A0A7D3VPL6_ACTVE</name>
<protein>
    <submittedName>
        <fullName evidence="2">FAD dependent oxidoreductase</fullName>
    </submittedName>
</protein>
<feature type="domain" description="FAD dependent oxidoreductase" evidence="1">
    <location>
        <begin position="42"/>
        <end position="412"/>
    </location>
</feature>
<accession>A0A7D3VPL6</accession>
<dbReference type="AlphaFoldDB" id="A0A7D3VPL6"/>
<dbReference type="InterPro" id="IPR006076">
    <property type="entry name" value="FAD-dep_OxRdtase"/>
</dbReference>
<dbReference type="Gene3D" id="3.50.50.60">
    <property type="entry name" value="FAD/NAD(P)-binding domain"/>
    <property type="match status" value="1"/>
</dbReference>
<dbReference type="Gene3D" id="3.30.9.10">
    <property type="entry name" value="D-Amino Acid Oxidase, subunit A, domain 2"/>
    <property type="match status" value="1"/>
</dbReference>
<proteinExistence type="predicted"/>
<gene>
    <name evidence="2" type="ORF">ACTIVE_1231</name>
</gene>
<reference evidence="2 3" key="1">
    <citation type="submission" date="2020-05" db="EMBL/GenBank/DDBJ databases">
        <title>Actinomadura verrucosospora NRRL-B18236 (PFL_A860) Genome sequencing and assembly.</title>
        <authorList>
            <person name="Samborskyy M."/>
        </authorList>
    </citation>
    <scope>NUCLEOTIDE SEQUENCE [LARGE SCALE GENOMIC DNA]</scope>
    <source>
        <strain evidence="2 3">NRRL:B18236</strain>
    </source>
</reference>
<dbReference type="InterPro" id="IPR036188">
    <property type="entry name" value="FAD/NAD-bd_sf"/>
</dbReference>
<evidence type="ECO:0000313" key="2">
    <source>
        <dbReference type="EMBL" id="QKG19595.1"/>
    </source>
</evidence>
<evidence type="ECO:0000313" key="3">
    <source>
        <dbReference type="Proteomes" id="UP000501240"/>
    </source>
</evidence>
<dbReference type="Pfam" id="PF01266">
    <property type="entry name" value="DAO"/>
    <property type="match status" value="1"/>
</dbReference>
<sequence length="478" mass="51414">MSSSSGRAPLAPGFANGGVSHWYGRAGRPEPGPRLPGPRAADVCVVGAGYTGLWTAYYLKRARPDLRIVVLEREFAGFGASGRNGGWVLGEIAGSRERYAARHGRPAAVALQHAMFGAVDEVIRVAAAEGIDADLVKSGVLHVARNPAQRARLAAMVTESRDWGWTEDDLVPLPAAERDERLRVTGATAAAWSPHCARVQPAKLVRGLAAAVRGLGVDVYERTPVVRIDPRRGTAPAAAVTPYGTVTADHVLRATEGFTAALRGHHRDWLPMNSSMIVTTPLPPAVWDAIGWDGRELLGDLAHYYMYAQRTADDRIAFGGRGRPYRYGSRVDDGGRTQPATVAELWSMLAAMFPAAAEHGRVAHAWSGVLGVPRDWCATVVVDHASGLGHAGGYTGHGVATANLAGRTLRDLVLREDTELTALPWVDRRVRRWEPEPLRWLGVHAMYALYRAADARESATSSPRTSALARLADTITGH</sequence>